<dbReference type="PROSITE" id="PS00070">
    <property type="entry name" value="ALDEHYDE_DEHYDR_CYS"/>
    <property type="match status" value="1"/>
</dbReference>
<dbReference type="Gene3D" id="3.40.605.10">
    <property type="entry name" value="Aldehyde Dehydrogenase, Chain A, domain 1"/>
    <property type="match status" value="1"/>
</dbReference>
<dbReference type="InterPro" id="IPR029510">
    <property type="entry name" value="Ald_DH_CS_GLU"/>
</dbReference>
<gene>
    <name evidence="7" type="ORF">FS320_12315</name>
</gene>
<evidence type="ECO:0000256" key="1">
    <source>
        <dbReference type="ARBA" id="ARBA00009986"/>
    </source>
</evidence>
<accession>A0A5N7MGR9</accession>
<evidence type="ECO:0000313" key="7">
    <source>
        <dbReference type="EMBL" id="MPR25988.1"/>
    </source>
</evidence>
<organism evidence="7 8">
    <name type="scientific">Microvirga tunisiensis</name>
    <dbReference type="NCBI Taxonomy" id="2108360"/>
    <lineage>
        <taxon>Bacteria</taxon>
        <taxon>Pseudomonadati</taxon>
        <taxon>Pseudomonadota</taxon>
        <taxon>Alphaproteobacteria</taxon>
        <taxon>Hyphomicrobiales</taxon>
        <taxon>Methylobacteriaceae</taxon>
        <taxon>Microvirga</taxon>
    </lineage>
</organism>
<dbReference type="EMBL" id="VOSK01000036">
    <property type="protein sequence ID" value="MPR25988.1"/>
    <property type="molecule type" value="Genomic_DNA"/>
</dbReference>
<evidence type="ECO:0000256" key="4">
    <source>
        <dbReference type="PROSITE-ProRule" id="PRU10007"/>
    </source>
</evidence>
<comment type="caution">
    <text evidence="7">The sequence shown here is derived from an EMBL/GenBank/DDBJ whole genome shotgun (WGS) entry which is preliminary data.</text>
</comment>
<evidence type="ECO:0000256" key="2">
    <source>
        <dbReference type="ARBA" id="ARBA00023002"/>
    </source>
</evidence>
<proteinExistence type="inferred from homology"/>
<evidence type="ECO:0000256" key="3">
    <source>
        <dbReference type="ARBA" id="ARBA00023097"/>
    </source>
</evidence>
<dbReference type="AlphaFoldDB" id="A0A5N7MGR9"/>
<dbReference type="PROSITE" id="PS00687">
    <property type="entry name" value="ALDEHYDE_DEHYDR_GLU"/>
    <property type="match status" value="1"/>
</dbReference>
<name>A0A5N7MGR9_9HYPH</name>
<dbReference type="Pfam" id="PF00171">
    <property type="entry name" value="Aldedh"/>
    <property type="match status" value="1"/>
</dbReference>
<feature type="domain" description="Aldehyde dehydrogenase" evidence="6">
    <location>
        <begin position="23"/>
        <end position="483"/>
    </location>
</feature>
<dbReference type="InterPro" id="IPR016160">
    <property type="entry name" value="Ald_DH_CS_CYS"/>
</dbReference>
<sequence>MFSHKYFGKELGHLIGGKSVPPHSDQMMPSFNPATGEVLAYIPEGTAEDVNLAVAAARKAFEGPWSEWLPWERHRLFMRIYEVIEQNFDELAYLTTLDIGTPITKTLGMKQYALKAITYFATQTTNIGGQTLPNNIGTGVMTMTVKAPVGVIGGILPWNVPLVGLWWLLGGTLATGCTIVLKPAEYATMTILRLVELLYEAGLPEGVVNVVAGRGGVVGQALAEHNDVDRVVFTGSVQAGRKVIMASASNVKRVQVELGGKSPDIVFADAPMELAVPGAAMAVYNNCGQVCTAGTRLFVERKAHNEFVDKLVKFSRQMRIGPGIAHDTDMGPLISQGQLDRVMSYVDGAAPEGATLVTGGKRLGGDLSQGYFVEPTIFCDVRPEMTIAREEIFGPVISVIPFDTEEEALRLANETEYGLGGAVWTQDLSKAMRMINRVKAGTFWVNCYDWMDAGVGMNGYKLSGYGGKGGPTHMDNFLYQKSVYINHTYSGDVPPVGAGLRA</sequence>
<comment type="similarity">
    <text evidence="1 5">Belongs to the aldehyde dehydrogenase family.</text>
</comment>
<dbReference type="GO" id="GO:0016620">
    <property type="term" value="F:oxidoreductase activity, acting on the aldehyde or oxo group of donors, NAD or NADP as acceptor"/>
    <property type="evidence" value="ECO:0007669"/>
    <property type="project" value="InterPro"/>
</dbReference>
<dbReference type="OrthoDB" id="9812625at2"/>
<protein>
    <submittedName>
        <fullName evidence="7">Aldehyde dehydrogenase</fullName>
    </submittedName>
</protein>
<dbReference type="FunFam" id="3.40.309.10:FF:000012">
    <property type="entry name" value="Betaine aldehyde dehydrogenase"/>
    <property type="match status" value="1"/>
</dbReference>
<evidence type="ECO:0000256" key="5">
    <source>
        <dbReference type="RuleBase" id="RU003345"/>
    </source>
</evidence>
<keyword evidence="3" id="KW-0558">Oxidation</keyword>
<dbReference type="PANTHER" id="PTHR11699">
    <property type="entry name" value="ALDEHYDE DEHYDROGENASE-RELATED"/>
    <property type="match status" value="1"/>
</dbReference>
<dbReference type="Proteomes" id="UP000403266">
    <property type="component" value="Unassembled WGS sequence"/>
</dbReference>
<dbReference type="InterPro" id="IPR015590">
    <property type="entry name" value="Aldehyde_DH_dom"/>
</dbReference>
<evidence type="ECO:0000259" key="6">
    <source>
        <dbReference type="Pfam" id="PF00171"/>
    </source>
</evidence>
<feature type="active site" evidence="4">
    <location>
        <position position="257"/>
    </location>
</feature>
<dbReference type="SUPFAM" id="SSF53720">
    <property type="entry name" value="ALDH-like"/>
    <property type="match status" value="1"/>
</dbReference>
<reference evidence="7 8" key="1">
    <citation type="journal article" date="2019" name="Syst. Appl. Microbiol.">
        <title>Microvirga tunisiensis sp. nov., a root nodule symbiotic bacterium isolated from Lupinus micranthus and L. luteus grown in Northern Tunisia.</title>
        <authorList>
            <person name="Msaddak A."/>
            <person name="Rejili M."/>
            <person name="Duran D."/>
            <person name="Mars M."/>
            <person name="Palacios J.M."/>
            <person name="Ruiz-Argueso T."/>
            <person name="Rey L."/>
            <person name="Imperial J."/>
        </authorList>
    </citation>
    <scope>NUCLEOTIDE SEQUENCE [LARGE SCALE GENOMIC DNA]</scope>
    <source>
        <strain evidence="7 8">Lmie10</strain>
    </source>
</reference>
<dbReference type="InterPro" id="IPR016162">
    <property type="entry name" value="Ald_DH_N"/>
</dbReference>
<dbReference type="InterPro" id="IPR016161">
    <property type="entry name" value="Ald_DH/histidinol_DH"/>
</dbReference>
<dbReference type="Gene3D" id="3.40.309.10">
    <property type="entry name" value="Aldehyde Dehydrogenase, Chain A, domain 2"/>
    <property type="match status" value="1"/>
</dbReference>
<dbReference type="FunFam" id="3.40.605.10:FF:000007">
    <property type="entry name" value="NAD/NADP-dependent betaine aldehyde dehydrogenase"/>
    <property type="match status" value="1"/>
</dbReference>
<keyword evidence="2 5" id="KW-0560">Oxidoreductase</keyword>
<dbReference type="InterPro" id="IPR016163">
    <property type="entry name" value="Ald_DH_C"/>
</dbReference>
<keyword evidence="8" id="KW-1185">Reference proteome</keyword>
<evidence type="ECO:0000313" key="8">
    <source>
        <dbReference type="Proteomes" id="UP000403266"/>
    </source>
</evidence>